<keyword evidence="1" id="KW-0812">Transmembrane</keyword>
<keyword evidence="1" id="KW-1133">Transmembrane helix</keyword>
<feature type="non-terminal residue" evidence="2">
    <location>
        <position position="159"/>
    </location>
</feature>
<gene>
    <name evidence="2" type="ORF">CHARACLAT_019663</name>
</gene>
<sequence>MLQLQGSQTRVSRWTSLVFLFQSLFVFLSPFVGSLLQSFFVGSRLQRFFVDSSPHSFSVGSLRSSSNLQARFSSALVSRENPEQLIIALEPEAASIYCRKLRLHQMVDLGTQTHQNGFTPNDQVGSGMTQAKEHVRRNRQSRTFLVENVIGELWSELEE</sequence>
<feature type="transmembrane region" description="Helical" evidence="1">
    <location>
        <begin position="20"/>
        <end position="41"/>
    </location>
</feature>
<evidence type="ECO:0000313" key="2">
    <source>
        <dbReference type="EMBL" id="MED6281279.1"/>
    </source>
</evidence>
<dbReference type="EMBL" id="JAHUTJ010042786">
    <property type="protein sequence ID" value="MED6281279.1"/>
    <property type="molecule type" value="Genomic_DNA"/>
</dbReference>
<name>A0ABU7E3X8_9TELE</name>
<keyword evidence="3" id="KW-1185">Reference proteome</keyword>
<dbReference type="Proteomes" id="UP001352852">
    <property type="component" value="Unassembled WGS sequence"/>
</dbReference>
<accession>A0ABU7E3X8</accession>
<keyword evidence="1" id="KW-0472">Membrane</keyword>
<organism evidence="2 3">
    <name type="scientific">Characodon lateralis</name>
    <dbReference type="NCBI Taxonomy" id="208331"/>
    <lineage>
        <taxon>Eukaryota</taxon>
        <taxon>Metazoa</taxon>
        <taxon>Chordata</taxon>
        <taxon>Craniata</taxon>
        <taxon>Vertebrata</taxon>
        <taxon>Euteleostomi</taxon>
        <taxon>Actinopterygii</taxon>
        <taxon>Neopterygii</taxon>
        <taxon>Teleostei</taxon>
        <taxon>Neoteleostei</taxon>
        <taxon>Acanthomorphata</taxon>
        <taxon>Ovalentaria</taxon>
        <taxon>Atherinomorphae</taxon>
        <taxon>Cyprinodontiformes</taxon>
        <taxon>Goodeidae</taxon>
        <taxon>Characodon</taxon>
    </lineage>
</organism>
<reference evidence="2 3" key="1">
    <citation type="submission" date="2021-06" db="EMBL/GenBank/DDBJ databases">
        <authorList>
            <person name="Palmer J.M."/>
        </authorList>
    </citation>
    <scope>NUCLEOTIDE SEQUENCE [LARGE SCALE GENOMIC DNA]</scope>
    <source>
        <strain evidence="2 3">CL_MEX2019</strain>
        <tissue evidence="2">Muscle</tissue>
    </source>
</reference>
<evidence type="ECO:0000313" key="3">
    <source>
        <dbReference type="Proteomes" id="UP001352852"/>
    </source>
</evidence>
<evidence type="ECO:0000256" key="1">
    <source>
        <dbReference type="SAM" id="Phobius"/>
    </source>
</evidence>
<proteinExistence type="predicted"/>
<comment type="caution">
    <text evidence="2">The sequence shown here is derived from an EMBL/GenBank/DDBJ whole genome shotgun (WGS) entry which is preliminary data.</text>
</comment>
<protein>
    <submittedName>
        <fullName evidence="2">Uncharacterized protein</fullName>
    </submittedName>
</protein>